<dbReference type="RefSeq" id="WP_338396792.1">
    <property type="nucleotide sequence ID" value="NZ_AP025292.1"/>
</dbReference>
<proteinExistence type="predicted"/>
<evidence type="ECO:0000259" key="1">
    <source>
        <dbReference type="Pfam" id="PF12146"/>
    </source>
</evidence>
<dbReference type="PANTHER" id="PTHR11005">
    <property type="entry name" value="LYSOSOMAL ACID LIPASE-RELATED"/>
    <property type="match status" value="1"/>
</dbReference>
<keyword evidence="3" id="KW-1185">Reference proteome</keyword>
<evidence type="ECO:0000313" key="2">
    <source>
        <dbReference type="EMBL" id="BDC99438.1"/>
    </source>
</evidence>
<accession>A0ABN6L9E4</accession>
<reference evidence="2 3" key="1">
    <citation type="submission" date="2021-12" db="EMBL/GenBank/DDBJ databases">
        <title>Genome sequencing of bacteria with rrn-lacking chromosome and rrn-plasmid.</title>
        <authorList>
            <person name="Anda M."/>
            <person name="Iwasaki W."/>
        </authorList>
    </citation>
    <scope>NUCLEOTIDE SEQUENCE [LARGE SCALE GENOMIC DNA]</scope>
    <source>
        <strain evidence="2 3">NBRC 101262</strain>
    </source>
</reference>
<keyword evidence="2" id="KW-0378">Hydrolase</keyword>
<dbReference type="SUPFAM" id="SSF53474">
    <property type="entry name" value="alpha/beta-Hydrolases"/>
    <property type="match status" value="1"/>
</dbReference>
<dbReference type="Pfam" id="PF12146">
    <property type="entry name" value="Hydrolase_4"/>
    <property type="match status" value="1"/>
</dbReference>
<name>A0ABN6L9E4_9BACT</name>
<dbReference type="GO" id="GO:0016787">
    <property type="term" value="F:hydrolase activity"/>
    <property type="evidence" value="ECO:0007669"/>
    <property type="project" value="UniProtKB-KW"/>
</dbReference>
<dbReference type="Proteomes" id="UP001354989">
    <property type="component" value="Chromosome"/>
</dbReference>
<protein>
    <submittedName>
        <fullName evidence="2">Alpha/beta hydrolase</fullName>
    </submittedName>
</protein>
<dbReference type="InterPro" id="IPR029058">
    <property type="entry name" value="AB_hydrolase_fold"/>
</dbReference>
<gene>
    <name evidence="2" type="ORF">PEPS_17190</name>
</gene>
<organism evidence="2 3">
    <name type="scientific">Persicobacter psychrovividus</name>
    <dbReference type="NCBI Taxonomy" id="387638"/>
    <lineage>
        <taxon>Bacteria</taxon>
        <taxon>Pseudomonadati</taxon>
        <taxon>Bacteroidota</taxon>
        <taxon>Cytophagia</taxon>
        <taxon>Cytophagales</taxon>
        <taxon>Persicobacteraceae</taxon>
        <taxon>Persicobacter</taxon>
    </lineage>
</organism>
<evidence type="ECO:0000313" key="3">
    <source>
        <dbReference type="Proteomes" id="UP001354989"/>
    </source>
</evidence>
<dbReference type="InterPro" id="IPR022742">
    <property type="entry name" value="Hydrolase_4"/>
</dbReference>
<feature type="domain" description="Serine aminopeptidase S33" evidence="1">
    <location>
        <begin position="33"/>
        <end position="160"/>
    </location>
</feature>
<sequence length="310" mass="34772">MTSQTTSPLVQSSDLHLQVEDQRLFIKQWHAPTPKAMMLCVHGAMENGKIFYSKGGRGFAPFMAQQGYEVFVVDLSGRGRSEPTAGKGHRADQTFAITTEIPAVLILMQEKFPSLSLHLAGHSWGGVLILAAMARSLESLRPKIKSMIFFGSKRSLKIKTLQKRIQVDIFWSRIFRLYAQLKGYFPAKELRIGSDNEPLAFYTQVVDWVNAEAWQAHDIPLDYAAALQKIGLPPTLYLAGKKDLLLGHIDDVKRLKAETGAAKAEIWWLAKSAGFQKDYGHIDMLTARSSVNDHFPKISEWIDNQPDNGF</sequence>
<dbReference type="EMBL" id="AP025292">
    <property type="protein sequence ID" value="BDC99438.1"/>
    <property type="molecule type" value="Genomic_DNA"/>
</dbReference>
<dbReference type="Gene3D" id="3.40.50.1820">
    <property type="entry name" value="alpha/beta hydrolase"/>
    <property type="match status" value="1"/>
</dbReference>